<dbReference type="AlphaFoldDB" id="A0AAP0PL26"/>
<evidence type="ECO:0000313" key="2">
    <source>
        <dbReference type="Proteomes" id="UP001417504"/>
    </source>
</evidence>
<keyword evidence="2" id="KW-1185">Reference proteome</keyword>
<reference evidence="1 2" key="1">
    <citation type="submission" date="2024-01" db="EMBL/GenBank/DDBJ databases">
        <title>Genome assemblies of Stephania.</title>
        <authorList>
            <person name="Yang L."/>
        </authorList>
    </citation>
    <scope>NUCLEOTIDE SEQUENCE [LARGE SCALE GENOMIC DNA]</scope>
    <source>
        <strain evidence="1">QJT</strain>
        <tissue evidence="1">Leaf</tissue>
    </source>
</reference>
<sequence length="86" mass="8950">MGYTIVWPVSASELYNPPEGVVDGERGNTVIVGIKGSGDVENRPLGAVVVKGQSIVEERLGDVGDGNGLVIRGCDASGKERIDEVP</sequence>
<dbReference type="EMBL" id="JBBNAE010000002">
    <property type="protein sequence ID" value="KAK9145450.1"/>
    <property type="molecule type" value="Genomic_DNA"/>
</dbReference>
<accession>A0AAP0PL26</accession>
<organism evidence="1 2">
    <name type="scientific">Stephania japonica</name>
    <dbReference type="NCBI Taxonomy" id="461633"/>
    <lineage>
        <taxon>Eukaryota</taxon>
        <taxon>Viridiplantae</taxon>
        <taxon>Streptophyta</taxon>
        <taxon>Embryophyta</taxon>
        <taxon>Tracheophyta</taxon>
        <taxon>Spermatophyta</taxon>
        <taxon>Magnoliopsida</taxon>
        <taxon>Ranunculales</taxon>
        <taxon>Menispermaceae</taxon>
        <taxon>Menispermoideae</taxon>
        <taxon>Cissampelideae</taxon>
        <taxon>Stephania</taxon>
    </lineage>
</organism>
<evidence type="ECO:0000313" key="1">
    <source>
        <dbReference type="EMBL" id="KAK9145450.1"/>
    </source>
</evidence>
<dbReference type="Proteomes" id="UP001417504">
    <property type="component" value="Unassembled WGS sequence"/>
</dbReference>
<comment type="caution">
    <text evidence="1">The sequence shown here is derived from an EMBL/GenBank/DDBJ whole genome shotgun (WGS) entry which is preliminary data.</text>
</comment>
<gene>
    <name evidence="1" type="ORF">Sjap_005353</name>
</gene>
<name>A0AAP0PL26_9MAGN</name>
<proteinExistence type="predicted"/>
<protein>
    <submittedName>
        <fullName evidence="1">Uncharacterized protein</fullName>
    </submittedName>
</protein>